<dbReference type="AlphaFoldDB" id="A0A3P3W2U7"/>
<gene>
    <name evidence="3" type="ORF">EG850_03665</name>
</gene>
<dbReference type="InterPro" id="IPR009839">
    <property type="entry name" value="SseB_N"/>
</dbReference>
<dbReference type="OrthoDB" id="5188303at2"/>
<reference evidence="3 4" key="1">
    <citation type="submission" date="2018-11" db="EMBL/GenBank/DDBJ databases">
        <title>YIM 102482-1 draft genome.</title>
        <authorList>
            <person name="Li G."/>
            <person name="Jiang Y."/>
        </authorList>
    </citation>
    <scope>NUCLEOTIDE SEQUENCE [LARGE SCALE GENOMIC DNA]</scope>
    <source>
        <strain evidence="3 4">YIM 102482-1</strain>
    </source>
</reference>
<evidence type="ECO:0000259" key="2">
    <source>
        <dbReference type="Pfam" id="PF07179"/>
    </source>
</evidence>
<feature type="region of interest" description="Disordered" evidence="1">
    <location>
        <begin position="262"/>
        <end position="292"/>
    </location>
</feature>
<organism evidence="3 4">
    <name type="scientific">Gulosibacter macacae</name>
    <dbReference type="NCBI Taxonomy" id="2488791"/>
    <lineage>
        <taxon>Bacteria</taxon>
        <taxon>Bacillati</taxon>
        <taxon>Actinomycetota</taxon>
        <taxon>Actinomycetes</taxon>
        <taxon>Micrococcales</taxon>
        <taxon>Microbacteriaceae</taxon>
        <taxon>Gulosibacter</taxon>
    </lineage>
</organism>
<dbReference type="EMBL" id="RQVS01000003">
    <property type="protein sequence ID" value="RRJ87959.1"/>
    <property type="molecule type" value="Genomic_DNA"/>
</dbReference>
<sequence>MVEIPPHLHGHLTDSAGQPWAGRTFSDNPWQDDDGSAPESLLTALAAFHAGEAPSSAVIDALREVRLLVPLVAELGEAGTNEQGMTVDKSADLSIVTVAGPDGRGIVPVFSSTAAMQRWDAQARPVPVDARRAALATVEEQTDLLILDPGSDTEFVVRRPAVWAIAQGDPYLEPWRDQVVLDSATALLDVDPRIQGIDLRPGDPQARFAGPELEIVALIADELDAPARQELLASISKRISSNAELVTRIDSLALAIEQIAAGGGSTPGTTPGQPVDSGESTGRRGFWRRNRR</sequence>
<name>A0A3P3W2U7_9MICO</name>
<evidence type="ECO:0000313" key="3">
    <source>
        <dbReference type="EMBL" id="RRJ87959.1"/>
    </source>
</evidence>
<protein>
    <submittedName>
        <fullName evidence="3">SseB family protein</fullName>
    </submittedName>
</protein>
<dbReference type="RefSeq" id="WP_124970095.1">
    <property type="nucleotide sequence ID" value="NZ_RQVS01000003.1"/>
</dbReference>
<dbReference type="Pfam" id="PF07179">
    <property type="entry name" value="SseB"/>
    <property type="match status" value="1"/>
</dbReference>
<keyword evidence="4" id="KW-1185">Reference proteome</keyword>
<accession>A0A3P3W2U7</accession>
<evidence type="ECO:0000313" key="4">
    <source>
        <dbReference type="Proteomes" id="UP000274391"/>
    </source>
</evidence>
<comment type="caution">
    <text evidence="3">The sequence shown here is derived from an EMBL/GenBank/DDBJ whole genome shotgun (WGS) entry which is preliminary data.</text>
</comment>
<evidence type="ECO:0000256" key="1">
    <source>
        <dbReference type="SAM" id="MobiDB-lite"/>
    </source>
</evidence>
<feature type="region of interest" description="Disordered" evidence="1">
    <location>
        <begin position="1"/>
        <end position="37"/>
    </location>
</feature>
<proteinExistence type="predicted"/>
<dbReference type="Proteomes" id="UP000274391">
    <property type="component" value="Unassembled WGS sequence"/>
</dbReference>
<feature type="domain" description="SseB protein N-terminal" evidence="2">
    <location>
        <begin position="43"/>
        <end position="164"/>
    </location>
</feature>